<dbReference type="InterPro" id="IPR050624">
    <property type="entry name" value="HTH-type_Tx_Regulator"/>
</dbReference>
<evidence type="ECO:0000313" key="5">
    <source>
        <dbReference type="Proteomes" id="UP000184251"/>
    </source>
</evidence>
<name>A0A1M4TIC2_9FIRM</name>
<dbReference type="AlphaFoldDB" id="A0A1M4TIC2"/>
<organism evidence="4 5">
    <name type="scientific">Alkalibacter saccharofermentans DSM 14828</name>
    <dbReference type="NCBI Taxonomy" id="1120975"/>
    <lineage>
        <taxon>Bacteria</taxon>
        <taxon>Bacillati</taxon>
        <taxon>Bacillota</taxon>
        <taxon>Clostridia</taxon>
        <taxon>Eubacteriales</taxon>
        <taxon>Eubacteriaceae</taxon>
        <taxon>Alkalibacter</taxon>
    </lineage>
</organism>
<evidence type="ECO:0000259" key="3">
    <source>
        <dbReference type="PROSITE" id="PS50977"/>
    </source>
</evidence>
<evidence type="ECO:0000256" key="2">
    <source>
        <dbReference type="PROSITE-ProRule" id="PRU00335"/>
    </source>
</evidence>
<dbReference type="SUPFAM" id="SSF46689">
    <property type="entry name" value="Homeodomain-like"/>
    <property type="match status" value="1"/>
</dbReference>
<dbReference type="STRING" id="1120975.SAMN02746064_00501"/>
<keyword evidence="5" id="KW-1185">Reference proteome</keyword>
<dbReference type="InterPro" id="IPR036271">
    <property type="entry name" value="Tet_transcr_reg_TetR-rel_C_sf"/>
</dbReference>
<dbReference type="SUPFAM" id="SSF48498">
    <property type="entry name" value="Tetracyclin repressor-like, C-terminal domain"/>
    <property type="match status" value="1"/>
</dbReference>
<dbReference type="InterPro" id="IPR001647">
    <property type="entry name" value="HTH_TetR"/>
</dbReference>
<feature type="domain" description="HTH tetR-type" evidence="3">
    <location>
        <begin position="11"/>
        <end position="71"/>
    </location>
</feature>
<dbReference type="PROSITE" id="PS50977">
    <property type="entry name" value="HTH_TETR_2"/>
    <property type="match status" value="1"/>
</dbReference>
<protein>
    <submittedName>
        <fullName evidence="4">Transcriptional regulator, TetR family</fullName>
    </submittedName>
</protein>
<dbReference type="GO" id="GO:0003677">
    <property type="term" value="F:DNA binding"/>
    <property type="evidence" value="ECO:0007669"/>
    <property type="project" value="UniProtKB-UniRule"/>
</dbReference>
<dbReference type="PANTHER" id="PTHR43479:SF11">
    <property type="entry name" value="ACREF_ENVCD OPERON REPRESSOR-RELATED"/>
    <property type="match status" value="1"/>
</dbReference>
<feature type="DNA-binding region" description="H-T-H motif" evidence="2">
    <location>
        <begin position="34"/>
        <end position="53"/>
    </location>
</feature>
<dbReference type="OrthoDB" id="9812484at2"/>
<accession>A0A1M4TIC2</accession>
<proteinExistence type="predicted"/>
<sequence length="206" mass="24128">MPKETFYNLSEEKRMKIYQAALDEFSSHPYKQSSVNRIVQKSGIAKGSFYQYFEDKKDLYKYLIDEIYKRKISYLTPALKNPFEMNFFELLRDIYSSGIKFAKENPQLAKIGYYMLNDSGKEIYNEVLDEKKGDGMAIYKTMLELGMKRGDIRDDVNLDMAAYFLFQLGNSISNDFMEFFDTGEQDQVFNLVDGMIDMLKSGIENR</sequence>
<keyword evidence="1 2" id="KW-0238">DNA-binding</keyword>
<dbReference type="Gene3D" id="1.10.357.10">
    <property type="entry name" value="Tetracycline Repressor, domain 2"/>
    <property type="match status" value="1"/>
</dbReference>
<reference evidence="4 5" key="1">
    <citation type="submission" date="2016-11" db="EMBL/GenBank/DDBJ databases">
        <authorList>
            <person name="Jaros S."/>
            <person name="Januszkiewicz K."/>
            <person name="Wedrychowicz H."/>
        </authorList>
    </citation>
    <scope>NUCLEOTIDE SEQUENCE [LARGE SCALE GENOMIC DNA]</scope>
    <source>
        <strain evidence="4 5">DSM 14828</strain>
    </source>
</reference>
<dbReference type="PANTHER" id="PTHR43479">
    <property type="entry name" value="ACREF/ENVCD OPERON REPRESSOR-RELATED"/>
    <property type="match status" value="1"/>
</dbReference>
<dbReference type="RefSeq" id="WP_073269497.1">
    <property type="nucleotide sequence ID" value="NZ_FQTU01000002.1"/>
</dbReference>
<dbReference type="Pfam" id="PF00440">
    <property type="entry name" value="TetR_N"/>
    <property type="match status" value="1"/>
</dbReference>
<dbReference type="InterPro" id="IPR009057">
    <property type="entry name" value="Homeodomain-like_sf"/>
</dbReference>
<gene>
    <name evidence="4" type="ORF">SAMN02746064_00501</name>
</gene>
<evidence type="ECO:0000313" key="4">
    <source>
        <dbReference type="EMBL" id="SHE44155.1"/>
    </source>
</evidence>
<dbReference type="EMBL" id="FQTU01000002">
    <property type="protein sequence ID" value="SHE44155.1"/>
    <property type="molecule type" value="Genomic_DNA"/>
</dbReference>
<dbReference type="Proteomes" id="UP000184251">
    <property type="component" value="Unassembled WGS sequence"/>
</dbReference>
<dbReference type="PRINTS" id="PR00455">
    <property type="entry name" value="HTHTETR"/>
</dbReference>
<evidence type="ECO:0000256" key="1">
    <source>
        <dbReference type="ARBA" id="ARBA00023125"/>
    </source>
</evidence>